<dbReference type="EMBL" id="BMAO01005138">
    <property type="protein sequence ID" value="GFQ99337.1"/>
    <property type="molecule type" value="Genomic_DNA"/>
</dbReference>
<dbReference type="AlphaFoldDB" id="A0A8X6G9N1"/>
<sequence>FIPVQHAINIKDIPQSKTAFGGVTDSREITLPYIKRNWPQIASFKPGEFNVKHPFETELHEITAPQLHTRIGFVKKLEREMDKNGPELNYQHEEVS</sequence>
<proteinExistence type="predicted"/>
<evidence type="ECO:0000313" key="2">
    <source>
        <dbReference type="Proteomes" id="UP000887116"/>
    </source>
</evidence>
<comment type="caution">
    <text evidence="1">The sequence shown here is derived from an EMBL/GenBank/DDBJ whole genome shotgun (WGS) entry which is preliminary data.</text>
</comment>
<evidence type="ECO:0000313" key="1">
    <source>
        <dbReference type="EMBL" id="GFQ99337.1"/>
    </source>
</evidence>
<organism evidence="1 2">
    <name type="scientific">Trichonephila clavata</name>
    <name type="common">Joro spider</name>
    <name type="synonym">Nephila clavata</name>
    <dbReference type="NCBI Taxonomy" id="2740835"/>
    <lineage>
        <taxon>Eukaryota</taxon>
        <taxon>Metazoa</taxon>
        <taxon>Ecdysozoa</taxon>
        <taxon>Arthropoda</taxon>
        <taxon>Chelicerata</taxon>
        <taxon>Arachnida</taxon>
        <taxon>Araneae</taxon>
        <taxon>Araneomorphae</taxon>
        <taxon>Entelegynae</taxon>
        <taxon>Araneoidea</taxon>
        <taxon>Nephilidae</taxon>
        <taxon>Trichonephila</taxon>
    </lineage>
</organism>
<name>A0A8X6G9N1_TRICU</name>
<dbReference type="OrthoDB" id="8063408at2759"/>
<reference evidence="1" key="1">
    <citation type="submission" date="2020-07" db="EMBL/GenBank/DDBJ databases">
        <title>Multicomponent nature underlies the extraordinary mechanical properties of spider dragline silk.</title>
        <authorList>
            <person name="Kono N."/>
            <person name="Nakamura H."/>
            <person name="Mori M."/>
            <person name="Yoshida Y."/>
            <person name="Ohtoshi R."/>
            <person name="Malay A.D."/>
            <person name="Moran D.A.P."/>
            <person name="Tomita M."/>
            <person name="Numata K."/>
            <person name="Arakawa K."/>
        </authorList>
    </citation>
    <scope>NUCLEOTIDE SEQUENCE</scope>
</reference>
<dbReference type="Proteomes" id="UP000887116">
    <property type="component" value="Unassembled WGS sequence"/>
</dbReference>
<keyword evidence="2" id="KW-1185">Reference proteome</keyword>
<accession>A0A8X6G9N1</accession>
<gene>
    <name evidence="1" type="primary">AVEN_155006_1</name>
    <name evidence="1" type="ORF">TNCT_437881</name>
</gene>
<feature type="non-terminal residue" evidence="1">
    <location>
        <position position="1"/>
    </location>
</feature>
<protein>
    <submittedName>
        <fullName evidence="1">Uncharacterized protein</fullName>
    </submittedName>
</protein>